<evidence type="ECO:0000313" key="2">
    <source>
        <dbReference type="EMBL" id="KAK2161385.1"/>
    </source>
</evidence>
<evidence type="ECO:0000256" key="1">
    <source>
        <dbReference type="SAM" id="MobiDB-lite"/>
    </source>
</evidence>
<feature type="compositionally biased region" description="Basic and acidic residues" evidence="1">
    <location>
        <begin position="927"/>
        <end position="941"/>
    </location>
</feature>
<feature type="region of interest" description="Disordered" evidence="1">
    <location>
        <begin position="898"/>
        <end position="1116"/>
    </location>
</feature>
<proteinExistence type="predicted"/>
<feature type="compositionally biased region" description="Basic and acidic residues" evidence="1">
    <location>
        <begin position="552"/>
        <end position="588"/>
    </location>
</feature>
<feature type="compositionally biased region" description="Basic and acidic residues" evidence="1">
    <location>
        <begin position="686"/>
        <end position="711"/>
    </location>
</feature>
<comment type="caution">
    <text evidence="2">The sequence shown here is derived from an EMBL/GenBank/DDBJ whole genome shotgun (WGS) entry which is preliminary data.</text>
</comment>
<feature type="compositionally biased region" description="Basic and acidic residues" evidence="1">
    <location>
        <begin position="1304"/>
        <end position="1316"/>
    </location>
</feature>
<dbReference type="EMBL" id="JAODUP010000117">
    <property type="protein sequence ID" value="KAK2161385.1"/>
    <property type="molecule type" value="Genomic_DNA"/>
</dbReference>
<feature type="compositionally biased region" description="Low complexity" evidence="1">
    <location>
        <begin position="1365"/>
        <end position="1381"/>
    </location>
</feature>
<feature type="compositionally biased region" description="Polar residues" evidence="1">
    <location>
        <begin position="1029"/>
        <end position="1041"/>
    </location>
</feature>
<feature type="region of interest" description="Disordered" evidence="1">
    <location>
        <begin position="140"/>
        <end position="186"/>
    </location>
</feature>
<feature type="region of interest" description="Disordered" evidence="1">
    <location>
        <begin position="256"/>
        <end position="519"/>
    </location>
</feature>
<feature type="compositionally biased region" description="Basic and acidic residues" evidence="1">
    <location>
        <begin position="319"/>
        <end position="368"/>
    </location>
</feature>
<gene>
    <name evidence="2" type="ORF">LSH36_117g01046</name>
</gene>
<organism evidence="2 3">
    <name type="scientific">Paralvinella palmiformis</name>
    <dbReference type="NCBI Taxonomy" id="53620"/>
    <lineage>
        <taxon>Eukaryota</taxon>
        <taxon>Metazoa</taxon>
        <taxon>Spiralia</taxon>
        <taxon>Lophotrochozoa</taxon>
        <taxon>Annelida</taxon>
        <taxon>Polychaeta</taxon>
        <taxon>Sedentaria</taxon>
        <taxon>Canalipalpata</taxon>
        <taxon>Terebellida</taxon>
        <taxon>Terebelliformia</taxon>
        <taxon>Alvinellidae</taxon>
        <taxon>Paralvinella</taxon>
    </lineage>
</organism>
<reference evidence="2" key="1">
    <citation type="journal article" date="2023" name="Mol. Biol. Evol.">
        <title>Third-Generation Sequencing Reveals the Adaptive Role of the Epigenome in Three Deep-Sea Polychaetes.</title>
        <authorList>
            <person name="Perez M."/>
            <person name="Aroh O."/>
            <person name="Sun Y."/>
            <person name="Lan Y."/>
            <person name="Juniper S.K."/>
            <person name="Young C.R."/>
            <person name="Angers B."/>
            <person name="Qian P.Y."/>
        </authorList>
    </citation>
    <scope>NUCLEOTIDE SEQUENCE</scope>
    <source>
        <strain evidence="2">P08H-3</strain>
    </source>
</reference>
<feature type="compositionally biased region" description="Basic and acidic residues" evidence="1">
    <location>
        <begin position="979"/>
        <end position="1009"/>
    </location>
</feature>
<feature type="region of interest" description="Disordered" evidence="1">
    <location>
        <begin position="1494"/>
        <end position="1549"/>
    </location>
</feature>
<protein>
    <submittedName>
        <fullName evidence="2">Uncharacterized protein</fullName>
    </submittedName>
</protein>
<feature type="compositionally biased region" description="Polar residues" evidence="1">
    <location>
        <begin position="942"/>
        <end position="952"/>
    </location>
</feature>
<feature type="compositionally biased region" description="Polar residues" evidence="1">
    <location>
        <begin position="307"/>
        <end position="318"/>
    </location>
</feature>
<feature type="region of interest" description="Disordered" evidence="1">
    <location>
        <begin position="531"/>
        <end position="717"/>
    </location>
</feature>
<feature type="compositionally biased region" description="Basic and acidic residues" evidence="1">
    <location>
        <begin position="442"/>
        <end position="457"/>
    </location>
</feature>
<feature type="compositionally biased region" description="Polar residues" evidence="1">
    <location>
        <begin position="1502"/>
        <end position="1514"/>
    </location>
</feature>
<feature type="compositionally biased region" description="Basic and acidic residues" evidence="1">
    <location>
        <begin position="387"/>
        <end position="415"/>
    </location>
</feature>
<feature type="compositionally biased region" description="Basic and acidic residues" evidence="1">
    <location>
        <begin position="665"/>
        <end position="678"/>
    </location>
</feature>
<feature type="compositionally biased region" description="Polar residues" evidence="1">
    <location>
        <begin position="534"/>
        <end position="548"/>
    </location>
</feature>
<feature type="compositionally biased region" description="Polar residues" evidence="1">
    <location>
        <begin position="487"/>
        <end position="501"/>
    </location>
</feature>
<dbReference type="Proteomes" id="UP001208570">
    <property type="component" value="Unassembled WGS sequence"/>
</dbReference>
<sequence length="1549" mass="174212">MSIVSLNPGPLFNTPGFNQTYTPVALTASERDIKERFQKEQFSKRYDWPPESPVAEVYDIQNSPAKMVLLNNRTVPRSASHLRGQTDRVQFRAKTPNPDRHSSEIYPRTNPDRHLACKDSSSPRFVRKPKMEHMLSRFRCKSATKSEEATSYRGSGRHTECRASTAQSRRSSDPAHLTVRKRQRKLPISMQDNKKLLQTKTCKQNASYLLSIAQVYDVTKEKEYKQSQYKNLVLKELLRGFHNEEECEKYLRYLDGPRKRPFGSVDPSKHQSSRRHSPKRESSPEKKTEAQDKSEFRNDGTKKKTGKSSINIKTCTSDQTKEQDRDKQEAKHQNLRKRDVNERPRDAECKNTEPVTHEESIYAKDDRSQNTGKTKKVRRKKSAGTPKADRSLVDDKELATVSDDHDRIRKPRPPEKPTTGKRKITFLNEGTESAPVSGIQMEKSDYRSSVRNKERVLGEAAAEADGKGDYGTATTVKDESITDEDVSSTGQSTSDVETFTLQGPEGTTRPKSRLGNRPLLTNEEYMKLYHIENGTRQTKDVSSPTVDNHNGAADRHTIRGKDQMRDEEKKKERKKENTKLGEDDDKRNSQSVIGSHGSGAIETDEEDYDNGNASRPVAEMREPMKDQKSEQQLEEQSLWTESKLVRDEVEGRTGGFEIGESSNEIFKKSDDSEKRDNSEPVEDSDRDQPTFRKSTPEDTSKYYTTNDHDNESSANELNNVNFADLKKSNDFDVEDLNGSVENLDIQNNDNVTEGSVEEQKLTEVDQEIYIADNSKSVEDKFGRSGIREEKGASSPELVVEMNLDYDRKINDEEEAIGMHDFKGILDAGEMKEGLINGKAKSHTSEGQPQNIEFITEKDNLNLEKAITVEKADEDILIKPSDTNEPRLEDKIKSEIQVGSLGFTEPTAEMDNEIGVSSPDDLNQYGKGDNKLERELGDEEKITQSLKSPSSSLERFRIQESEEESMLMRTEVVPLDGENLEIKDESLASKDSKQEPTERVADNPELKDVNLEEAEGYIQDETLNEGDKGNQFSNIIKTSSYDETSDDAKLKPEFEQLVSSSETARDGQLNGEEIDRIEPNDGQKTSDDNKKIDRTKQTENTENLDDVEMDKDNDKEVIDVDSPLIDKKITGSNESVADQVTMALNDESESDDTKLDYTNELSEKTIYNSSEVLNEDSAAVNTNVKNLEGQAIITGEFAEAEQSIASSSESIVERNTEPEQPQEEKTTFSGTLVEDNRISNASSDPEHTEYRTLDEKTSETQQITDNETDETTTDVHYNDGFKTVHSSADDGRSTVKEAGNQSDSDNDKDSTSVKNREGTTIPISTLENRQNDEEERSTNSPQLSPGKFYISSGYIKESELPSMGTDSSVSLRTSSSDSLSRTESQRKMSTSNTEQDGSKPKMVESEEMNRRTEEEQSKEIDSVEEGDKQKDDTRDEPQIESTDEPQKLSLYLLRSVLDADIDKATESGDPEEKRGYGSADMGNDVAEQRNVSLEQRTHDTTYDAANQSYFTTVSKETGGGNDDITNDIHKPSESTAADMEISATQTPPVS</sequence>
<feature type="compositionally biased region" description="Basic and acidic residues" evidence="1">
    <location>
        <begin position="1072"/>
        <end position="1098"/>
    </location>
</feature>
<feature type="compositionally biased region" description="Basic and acidic residues" evidence="1">
    <location>
        <begin position="1210"/>
        <end position="1225"/>
    </location>
</feature>
<feature type="compositionally biased region" description="Basic residues" evidence="1">
    <location>
        <begin position="373"/>
        <end position="382"/>
    </location>
</feature>
<feature type="region of interest" description="Disordered" evidence="1">
    <location>
        <begin position="76"/>
        <end position="124"/>
    </location>
</feature>
<accession>A0AAD9K036</accession>
<feature type="compositionally biased region" description="Basic and acidic residues" evidence="1">
    <location>
        <begin position="1459"/>
        <end position="1474"/>
    </location>
</feature>
<feature type="compositionally biased region" description="Basic and acidic residues" evidence="1">
    <location>
        <begin position="618"/>
        <end position="631"/>
    </location>
</feature>
<feature type="compositionally biased region" description="Basic and acidic residues" evidence="1">
    <location>
        <begin position="279"/>
        <end position="302"/>
    </location>
</feature>
<feature type="region of interest" description="Disordered" evidence="1">
    <location>
        <begin position="1203"/>
        <end position="1482"/>
    </location>
</feature>
<evidence type="ECO:0000313" key="3">
    <source>
        <dbReference type="Proteomes" id="UP001208570"/>
    </source>
</evidence>
<feature type="compositionally biased region" description="Basic and acidic residues" evidence="1">
    <location>
        <begin position="1395"/>
        <end position="1436"/>
    </location>
</feature>
<feature type="compositionally biased region" description="Basic and acidic residues" evidence="1">
    <location>
        <begin position="1243"/>
        <end position="1257"/>
    </location>
</feature>
<keyword evidence="3" id="KW-1185">Reference proteome</keyword>
<name>A0AAD9K036_9ANNE</name>